<accession>A0A7J6VDM3</accession>
<dbReference type="AlphaFoldDB" id="A0A7J6VDM3"/>
<comment type="caution">
    <text evidence="1">The sequence shown here is derived from an EMBL/GenBank/DDBJ whole genome shotgun (WGS) entry which is preliminary data.</text>
</comment>
<organism evidence="1 2">
    <name type="scientific">Thalictrum thalictroides</name>
    <name type="common">Rue-anemone</name>
    <name type="synonym">Anemone thalictroides</name>
    <dbReference type="NCBI Taxonomy" id="46969"/>
    <lineage>
        <taxon>Eukaryota</taxon>
        <taxon>Viridiplantae</taxon>
        <taxon>Streptophyta</taxon>
        <taxon>Embryophyta</taxon>
        <taxon>Tracheophyta</taxon>
        <taxon>Spermatophyta</taxon>
        <taxon>Magnoliopsida</taxon>
        <taxon>Ranunculales</taxon>
        <taxon>Ranunculaceae</taxon>
        <taxon>Thalictroideae</taxon>
        <taxon>Thalictrum</taxon>
    </lineage>
</organism>
<evidence type="ECO:0000313" key="1">
    <source>
        <dbReference type="EMBL" id="KAF5182847.1"/>
    </source>
</evidence>
<protein>
    <submittedName>
        <fullName evidence="1">Uncharacterized protein</fullName>
    </submittedName>
</protein>
<reference evidence="1 2" key="1">
    <citation type="submission" date="2020-06" db="EMBL/GenBank/DDBJ databases">
        <title>Transcriptomic and genomic resources for Thalictrum thalictroides and T. hernandezii: Facilitating candidate gene discovery in an emerging model plant lineage.</title>
        <authorList>
            <person name="Arias T."/>
            <person name="Riano-Pachon D.M."/>
            <person name="Di Stilio V.S."/>
        </authorList>
    </citation>
    <scope>NUCLEOTIDE SEQUENCE [LARGE SCALE GENOMIC DNA]</scope>
    <source>
        <strain evidence="2">cv. WT478/WT964</strain>
        <tissue evidence="1">Leaves</tissue>
    </source>
</reference>
<name>A0A7J6VDM3_THATH</name>
<dbReference type="Proteomes" id="UP000554482">
    <property type="component" value="Unassembled WGS sequence"/>
</dbReference>
<sequence>MIFQSTIHSVINLKTKKSDVLLILKTWYCAVLEGLMQQARASYLEIQFYRCDANQQPINVFQHINVINTKSPVRGLQQTTLLKVTPYCLLYITISAMEE</sequence>
<keyword evidence="2" id="KW-1185">Reference proteome</keyword>
<proteinExistence type="predicted"/>
<gene>
    <name evidence="1" type="ORF">FRX31_027565</name>
</gene>
<evidence type="ECO:0000313" key="2">
    <source>
        <dbReference type="Proteomes" id="UP000554482"/>
    </source>
</evidence>
<dbReference type="EMBL" id="JABWDY010034234">
    <property type="protein sequence ID" value="KAF5182847.1"/>
    <property type="molecule type" value="Genomic_DNA"/>
</dbReference>